<dbReference type="InterPro" id="IPR020094">
    <property type="entry name" value="TruA/RsuA/RluB/E/F_N"/>
</dbReference>
<evidence type="ECO:0000259" key="7">
    <source>
        <dbReference type="Pfam" id="PF00849"/>
    </source>
</evidence>
<evidence type="ECO:0000256" key="5">
    <source>
        <dbReference type="SAM" id="MobiDB-lite"/>
    </source>
</evidence>
<dbReference type="SUPFAM" id="SSF69118">
    <property type="entry name" value="AhpD-like"/>
    <property type="match status" value="1"/>
</dbReference>
<comment type="similarity">
    <text evidence="2">Belongs to the pseudouridine synthase RsuA family.</text>
</comment>
<evidence type="ECO:0000256" key="3">
    <source>
        <dbReference type="ARBA" id="ARBA00023235"/>
    </source>
</evidence>
<keyword evidence="3" id="KW-0413">Isomerase</keyword>
<evidence type="ECO:0000256" key="2">
    <source>
        <dbReference type="ARBA" id="ARBA00008348"/>
    </source>
</evidence>
<keyword evidence="10" id="KW-1185">Reference proteome</keyword>
<dbReference type="Gene3D" id="3.30.70.580">
    <property type="entry name" value="Pseudouridine synthase I, catalytic domain, N-terminal subdomain"/>
    <property type="match status" value="1"/>
</dbReference>
<feature type="region of interest" description="Disordered" evidence="5">
    <location>
        <begin position="471"/>
        <end position="490"/>
    </location>
</feature>
<dbReference type="GO" id="GO:0005829">
    <property type="term" value="C:cytosol"/>
    <property type="evidence" value="ECO:0007669"/>
    <property type="project" value="TreeGrafter"/>
</dbReference>
<dbReference type="Gene3D" id="3.30.70.1560">
    <property type="entry name" value="Alpha-L RNA-binding motif"/>
    <property type="match status" value="1"/>
</dbReference>
<dbReference type="GO" id="GO:0051920">
    <property type="term" value="F:peroxiredoxin activity"/>
    <property type="evidence" value="ECO:0007669"/>
    <property type="project" value="InterPro"/>
</dbReference>
<dbReference type="Gene3D" id="1.20.1290.10">
    <property type="entry name" value="AhpD-like"/>
    <property type="match status" value="1"/>
</dbReference>
<dbReference type="EMBL" id="KQ999293">
    <property type="protein sequence ID" value="KZV42214.1"/>
    <property type="molecule type" value="Genomic_DNA"/>
</dbReference>
<feature type="compositionally biased region" description="Basic residues" evidence="5">
    <location>
        <begin position="896"/>
        <end position="906"/>
    </location>
</feature>
<dbReference type="GO" id="GO:0003723">
    <property type="term" value="F:RNA binding"/>
    <property type="evidence" value="ECO:0007669"/>
    <property type="project" value="UniProtKB-KW"/>
</dbReference>
<dbReference type="GO" id="GO:0016705">
    <property type="term" value="F:oxidoreductase activity, acting on paired donors, with incorporation or reduction of molecular oxygen"/>
    <property type="evidence" value="ECO:0007669"/>
    <property type="project" value="InterPro"/>
</dbReference>
<feature type="compositionally biased region" description="Basic and acidic residues" evidence="5">
    <location>
        <begin position="710"/>
        <end position="731"/>
    </location>
</feature>
<dbReference type="NCBIfam" id="TIGR00778">
    <property type="entry name" value="ahpD_dom"/>
    <property type="match status" value="1"/>
</dbReference>
<sequence>MIPFSVLDLAPITEGSDAAQAFRNTLDLAQAAERLGYTRYWLAEHHNMPGIASAATAVLIGHVAAGTSTIRVGAGGIMLPNHAPLQVAEAFGTLAALHGNRIDLGLGRAPGTDHATARALRRYYDSADAFPQDVAELLAYFEPATPGQAVRAVPGAGSEVPVWLLGSSLFGARLAAQLGLPYAFASHFAPDAMDEALALYRRDFRPSARLARPYAMLGLNVVAAASDAEARRLFTTQQQSFINLRRGQPGLIPPPIDDIESYWTSTERLMVERALACAVVGDGTTVKEGIAAFVARHRPDELMITSNVFDHELRRRSYELVAAARGGFEPLPRPELLFSCVAKRKVTKREGHPDAALSGHPALRVREAGPAFSSGLLPARKGESIHGLARCAAFSSPPHRRPGAPDKQRAPSAQKQRPEQSKTKAGRGVRASARHPGAGRTSAKCAERPEGGPVGVSAASHPVAITHVRASQSLDSGLRRNDGRERPRFPDTARCGRAVYRELLGRIGEIGKLSPDTLRGYQTLSAAGSKTGHLDAKTRELISLAVAVTTRCDGCITVHTGEALKHGATREEIAEALGVAVAMNAGAALVYSARVMDACWRFFRARARSGAGCVVRAFRYGGAAVAGRWPCPVPARPRRRAPARTGAAGLAVRAGLPAVRRRAGVLRPARGRSGRRRNLPARAAVAAAPARRGARAVRPCAGPPRAGRHAGGEHAERRRREVRRGRSEAARRRGRQPVQASLPGVLGHAAAGGHRPCAAGRVARAGCAARDRRRLLEPSRPVRLGPRGPRLRLAGCASACRPGRPRGRSRRGLRLPRHATDRALSWHRRAGPVRSGGACAGAGAPQCRERAAYSGAEPAGGCALARRHPRPAAALRRRRQQSAVPPGPRRPAGTRPRLHRQRRRRAGTAGPPADRGEPPPALRNPACRTFRRGAPARPAGRLQGDRGPRSACMKLVKLIANLGYGSRKDVAWMFREGRVTDADGEVLYADDKVEHAHILIDGEPLDPPPGLLLMMHKPLGVTCSRKDPGRVVYDLLPPRYRMRDPALSTVGRLDRDTSGLLLLTDDGALLHRIISPKANVAKVYEATLAQDLRGDEAALFAAGTLLLESETTPLAPAALEVLGPRHARLTVTEGRYHQVRRMFAATGNRVESLQRVAIGTLTLGELAPGAWRALDAEEVERIFAAMPAPLA</sequence>
<dbReference type="Pfam" id="PF00296">
    <property type="entry name" value="Bac_luciferase"/>
    <property type="match status" value="1"/>
</dbReference>
<evidence type="ECO:0000256" key="4">
    <source>
        <dbReference type="PROSITE-ProRule" id="PRU00182"/>
    </source>
</evidence>
<evidence type="ECO:0000259" key="6">
    <source>
        <dbReference type="Pfam" id="PF00296"/>
    </source>
</evidence>
<dbReference type="InterPro" id="IPR036661">
    <property type="entry name" value="Luciferase-like_sf"/>
</dbReference>
<evidence type="ECO:0000259" key="8">
    <source>
        <dbReference type="Pfam" id="PF02627"/>
    </source>
</evidence>
<dbReference type="InterPro" id="IPR029032">
    <property type="entry name" value="AhpD-like"/>
</dbReference>
<dbReference type="Gene3D" id="3.10.290.10">
    <property type="entry name" value="RNA-binding S4 domain"/>
    <property type="match status" value="1"/>
</dbReference>
<feature type="compositionally biased region" description="Basic residues" evidence="5">
    <location>
        <begin position="865"/>
        <end position="880"/>
    </location>
</feature>
<dbReference type="InterPro" id="IPR003779">
    <property type="entry name" value="CMD-like"/>
</dbReference>
<dbReference type="CDD" id="cd00347">
    <property type="entry name" value="Flavin_utilizing_monoxygenases"/>
    <property type="match status" value="1"/>
</dbReference>
<comment type="similarity">
    <text evidence="1">To bacterial alkanal monooxygenase alpha and beta chains.</text>
</comment>
<protein>
    <submittedName>
        <fullName evidence="9">Pseudouridine synthase mitochondrial</fullName>
    </submittedName>
</protein>
<feature type="region of interest" description="Disordered" evidence="5">
    <location>
        <begin position="858"/>
        <end position="947"/>
    </location>
</feature>
<evidence type="ECO:0000313" key="9">
    <source>
        <dbReference type="EMBL" id="KZV42214.1"/>
    </source>
</evidence>
<feature type="compositionally biased region" description="Low complexity" evidence="5">
    <location>
        <begin position="932"/>
        <end position="941"/>
    </location>
</feature>
<dbReference type="NCBIfam" id="TIGR03558">
    <property type="entry name" value="oxido_grp_1"/>
    <property type="match status" value="1"/>
</dbReference>
<name>A0A2Z7C5L2_9LAMI</name>
<dbReference type="Proteomes" id="UP000250235">
    <property type="component" value="Unassembled WGS sequence"/>
</dbReference>
<feature type="domain" description="Carboxymuconolactone decarboxylase-like" evidence="8">
    <location>
        <begin position="515"/>
        <end position="597"/>
    </location>
</feature>
<dbReference type="InterPro" id="IPR042092">
    <property type="entry name" value="PsdUridine_s_RsuA/RluB/E/F_cat"/>
</dbReference>
<dbReference type="Pfam" id="PF02627">
    <property type="entry name" value="CMD"/>
    <property type="match status" value="1"/>
</dbReference>
<dbReference type="InterPro" id="IPR000748">
    <property type="entry name" value="PsdUridine_synth_RsuA/RluB/E/F"/>
</dbReference>
<dbReference type="CDD" id="cd02553">
    <property type="entry name" value="PseudoU_synth_RsuA"/>
    <property type="match status" value="1"/>
</dbReference>
<dbReference type="Pfam" id="PF00849">
    <property type="entry name" value="PseudoU_synth_2"/>
    <property type="match status" value="1"/>
</dbReference>
<dbReference type="InterPro" id="IPR050766">
    <property type="entry name" value="Bact_Lucif_Oxidored"/>
</dbReference>
<evidence type="ECO:0000313" key="10">
    <source>
        <dbReference type="Proteomes" id="UP000250235"/>
    </source>
</evidence>
<feature type="compositionally biased region" description="Low complexity" evidence="5">
    <location>
        <begin position="680"/>
        <end position="705"/>
    </location>
</feature>
<feature type="compositionally biased region" description="Basic and acidic residues" evidence="5">
    <location>
        <begin position="477"/>
        <end position="490"/>
    </location>
</feature>
<feature type="region of interest" description="Disordered" evidence="5">
    <location>
        <begin position="671"/>
        <end position="740"/>
    </location>
</feature>
<reference evidence="9 10" key="1">
    <citation type="journal article" date="2015" name="Proc. Natl. Acad. Sci. U.S.A.">
        <title>The resurrection genome of Boea hygrometrica: A blueprint for survival of dehydration.</title>
        <authorList>
            <person name="Xiao L."/>
            <person name="Yang G."/>
            <person name="Zhang L."/>
            <person name="Yang X."/>
            <person name="Zhao S."/>
            <person name="Ji Z."/>
            <person name="Zhou Q."/>
            <person name="Hu M."/>
            <person name="Wang Y."/>
            <person name="Chen M."/>
            <person name="Xu Y."/>
            <person name="Jin H."/>
            <person name="Xiao X."/>
            <person name="Hu G."/>
            <person name="Bao F."/>
            <person name="Hu Y."/>
            <person name="Wan P."/>
            <person name="Li L."/>
            <person name="Deng X."/>
            <person name="Kuang T."/>
            <person name="Xiang C."/>
            <person name="Zhu J.K."/>
            <person name="Oliver M.J."/>
            <person name="He Y."/>
        </authorList>
    </citation>
    <scope>NUCLEOTIDE SEQUENCE [LARGE SCALE GENOMIC DNA]</scope>
    <source>
        <strain evidence="10">cv. XS01</strain>
    </source>
</reference>
<evidence type="ECO:0000256" key="1">
    <source>
        <dbReference type="ARBA" id="ARBA00007789"/>
    </source>
</evidence>
<dbReference type="AlphaFoldDB" id="A0A2Z7C5L2"/>
<keyword evidence="4" id="KW-0694">RNA-binding</keyword>
<dbReference type="NCBIfam" id="TIGR00093">
    <property type="entry name" value="pseudouridine synthase"/>
    <property type="match status" value="1"/>
</dbReference>
<organism evidence="9 10">
    <name type="scientific">Dorcoceras hygrometricum</name>
    <dbReference type="NCBI Taxonomy" id="472368"/>
    <lineage>
        <taxon>Eukaryota</taxon>
        <taxon>Viridiplantae</taxon>
        <taxon>Streptophyta</taxon>
        <taxon>Embryophyta</taxon>
        <taxon>Tracheophyta</taxon>
        <taxon>Spermatophyta</taxon>
        <taxon>Magnoliopsida</taxon>
        <taxon>eudicotyledons</taxon>
        <taxon>Gunneridae</taxon>
        <taxon>Pentapetalae</taxon>
        <taxon>asterids</taxon>
        <taxon>lamiids</taxon>
        <taxon>Lamiales</taxon>
        <taxon>Gesneriaceae</taxon>
        <taxon>Didymocarpoideae</taxon>
        <taxon>Trichosporeae</taxon>
        <taxon>Loxocarpinae</taxon>
        <taxon>Dorcoceras</taxon>
    </lineage>
</organism>
<dbReference type="InterPro" id="IPR004675">
    <property type="entry name" value="AhpD_core"/>
</dbReference>
<dbReference type="PROSITE" id="PS50889">
    <property type="entry name" value="S4"/>
    <property type="match status" value="1"/>
</dbReference>
<dbReference type="SUPFAM" id="SSF51679">
    <property type="entry name" value="Bacterial luciferase-like"/>
    <property type="match status" value="1"/>
</dbReference>
<dbReference type="InterPro" id="IPR036986">
    <property type="entry name" value="S4_RNA-bd_sf"/>
</dbReference>
<dbReference type="GO" id="GO:0001522">
    <property type="term" value="P:pseudouridine synthesis"/>
    <property type="evidence" value="ECO:0007669"/>
    <property type="project" value="InterPro"/>
</dbReference>
<dbReference type="InterPro" id="IPR006145">
    <property type="entry name" value="PsdUridine_synth_RsuA/RluA"/>
</dbReference>
<dbReference type="GO" id="GO:0009982">
    <property type="term" value="F:pseudouridine synthase activity"/>
    <property type="evidence" value="ECO:0007669"/>
    <property type="project" value="InterPro"/>
</dbReference>
<dbReference type="SUPFAM" id="SSF55120">
    <property type="entry name" value="Pseudouridine synthase"/>
    <property type="match status" value="1"/>
</dbReference>
<dbReference type="OrthoDB" id="440619at2759"/>
<dbReference type="InterPro" id="IPR020103">
    <property type="entry name" value="PsdUridine_synth_cat_dom_sf"/>
</dbReference>
<dbReference type="PANTHER" id="PTHR30137">
    <property type="entry name" value="LUCIFERASE-LIKE MONOOXYGENASE"/>
    <property type="match status" value="1"/>
</dbReference>
<proteinExistence type="inferred from homology"/>
<feature type="region of interest" description="Disordered" evidence="5">
    <location>
        <begin position="799"/>
        <end position="818"/>
    </location>
</feature>
<dbReference type="InterPro" id="IPR018496">
    <property type="entry name" value="PsdUridine_synth_RsuA/RluB_CS"/>
</dbReference>
<dbReference type="InterPro" id="IPR011251">
    <property type="entry name" value="Luciferase-like_dom"/>
</dbReference>
<feature type="compositionally biased region" description="Basic residues" evidence="5">
    <location>
        <begin position="803"/>
        <end position="817"/>
    </location>
</feature>
<gene>
    <name evidence="9" type="ORF">F511_02416</name>
</gene>
<dbReference type="FunFam" id="3.20.20.30:FF:000002">
    <property type="entry name" value="LLM class flavin-dependent oxidoreductase"/>
    <property type="match status" value="1"/>
</dbReference>
<dbReference type="PROSITE" id="PS01149">
    <property type="entry name" value="PSI_RSU"/>
    <property type="match status" value="1"/>
</dbReference>
<dbReference type="InterPro" id="IPR019949">
    <property type="entry name" value="CmoO-like"/>
</dbReference>
<accession>A0A2Z7C5L2</accession>
<feature type="domain" description="Luciferase-like" evidence="6">
    <location>
        <begin position="3"/>
        <end position="294"/>
    </location>
</feature>
<dbReference type="Gene3D" id="3.20.20.30">
    <property type="entry name" value="Luciferase-like domain"/>
    <property type="match status" value="1"/>
</dbReference>
<feature type="region of interest" description="Disordered" evidence="5">
    <location>
        <begin position="393"/>
        <end position="456"/>
    </location>
</feature>
<dbReference type="PANTHER" id="PTHR30137:SF6">
    <property type="entry name" value="LUCIFERASE-LIKE MONOOXYGENASE"/>
    <property type="match status" value="1"/>
</dbReference>
<feature type="domain" description="Pseudouridine synthase RsuA/RluA-like" evidence="7">
    <location>
        <begin position="1012"/>
        <end position="1145"/>
    </location>
</feature>